<keyword evidence="2" id="KW-0732">Signal</keyword>
<dbReference type="EMBL" id="HBGK01049683">
    <property type="protein sequence ID" value="CAD9309592.1"/>
    <property type="molecule type" value="Transcribed_RNA"/>
</dbReference>
<evidence type="ECO:0008006" key="4">
    <source>
        <dbReference type="Google" id="ProtNLM"/>
    </source>
</evidence>
<dbReference type="AlphaFoldDB" id="A0A7S1VUE9"/>
<sequence length="248" mass="26220">MYGVHHKRMIMERPPDIQRTLLSISFLLALSFVFTDPLDNTGKKGGGSGDGGGDDGGCDDGGGGGDDTTSSFIGVVRTFPTATQCSLFEPYWDFTFDSPLPIPAFSCDLLGEEFCTNANVADSCMGDSYEYTEVESLIGPLLFNDASGVVTSEGCAQSCGAFSGCRGYSFDPEEECPDGACSLYTTIGQAGTGEPAPLPFFILTPTEARGNGCLATFDNFPADIDEETNVRPSCYYGCAATFDTCCCQ</sequence>
<feature type="signal peptide" evidence="2">
    <location>
        <begin position="1"/>
        <end position="35"/>
    </location>
</feature>
<evidence type="ECO:0000256" key="2">
    <source>
        <dbReference type="SAM" id="SignalP"/>
    </source>
</evidence>
<protein>
    <recommendedName>
        <fullName evidence="4">Apple domain-containing protein</fullName>
    </recommendedName>
</protein>
<gene>
    <name evidence="3" type="ORF">GOCE00092_LOCUS26082</name>
</gene>
<reference evidence="3" key="1">
    <citation type="submission" date="2021-01" db="EMBL/GenBank/DDBJ databases">
        <authorList>
            <person name="Corre E."/>
            <person name="Pelletier E."/>
            <person name="Niang G."/>
            <person name="Scheremetjew M."/>
            <person name="Finn R."/>
            <person name="Kale V."/>
            <person name="Holt S."/>
            <person name="Cochrane G."/>
            <person name="Meng A."/>
            <person name="Brown T."/>
            <person name="Cohen L."/>
        </authorList>
    </citation>
    <scope>NUCLEOTIDE SEQUENCE</scope>
    <source>
        <strain evidence="3">CCMP 410</strain>
    </source>
</reference>
<organism evidence="3">
    <name type="scientific">Grammatophora oceanica</name>
    <dbReference type="NCBI Taxonomy" id="210454"/>
    <lineage>
        <taxon>Eukaryota</taxon>
        <taxon>Sar</taxon>
        <taxon>Stramenopiles</taxon>
        <taxon>Ochrophyta</taxon>
        <taxon>Bacillariophyta</taxon>
        <taxon>Fragilariophyceae</taxon>
        <taxon>Fragilariophycidae</taxon>
        <taxon>Rhabdonematales</taxon>
        <taxon>Grammatophoraceae</taxon>
        <taxon>Grammatophora</taxon>
    </lineage>
</organism>
<accession>A0A7S1VUE9</accession>
<feature type="region of interest" description="Disordered" evidence="1">
    <location>
        <begin position="43"/>
        <end position="63"/>
    </location>
</feature>
<name>A0A7S1VUE9_9STRA</name>
<evidence type="ECO:0000256" key="1">
    <source>
        <dbReference type="SAM" id="MobiDB-lite"/>
    </source>
</evidence>
<feature type="chain" id="PRO_5030951996" description="Apple domain-containing protein" evidence="2">
    <location>
        <begin position="36"/>
        <end position="248"/>
    </location>
</feature>
<evidence type="ECO:0000313" key="3">
    <source>
        <dbReference type="EMBL" id="CAD9309592.1"/>
    </source>
</evidence>
<proteinExistence type="predicted"/>